<organism evidence="1 2">
    <name type="scientific">Glutinoglossum americanum</name>
    <dbReference type="NCBI Taxonomy" id="1670608"/>
    <lineage>
        <taxon>Eukaryota</taxon>
        <taxon>Fungi</taxon>
        <taxon>Dikarya</taxon>
        <taxon>Ascomycota</taxon>
        <taxon>Pezizomycotina</taxon>
        <taxon>Geoglossomycetes</taxon>
        <taxon>Geoglossales</taxon>
        <taxon>Geoglossaceae</taxon>
        <taxon>Glutinoglossum</taxon>
    </lineage>
</organism>
<sequence length="1061" mass="118668">MSSIGRLTAATANATLDIAPALANLNFDFSLYKVEAPKEFQGVGASLSALRREEAEGGRPHVTARKLGALFERLLPPTPELFKAYGRRASEISQASIANSERPSNYGVFANQVGTDATSLWAAATSGQGAIAVHLLACMLARIWDGPEAISIWVEIVEKRKKEVCAAFEQTDVAELITLAAARQELTRGQMAEWDGSARAWLRAADAVKNRQLTQLRLIVDNVRQPVNKKTDTYASVINAWTNSLSQMEALIKGIPQRAQGGDLLLSLHSWHLFPDMMVVHPSTTHVSQRDPIFSTGGILTVGLQEPGHQLNGVYWSLPLAHLRHYGAPVVAVRSINSIERSRISLDEFLQALLGCVLQGWGIYGTDTSKITGWLSRLKDILIEVDSGQLLISGKGSFSWFALLLDAANYYLTSVGDERTIATKLVSLGRRHGKTFLGSTMTPLFGLLHYGRFVNIIREDDDRIQFLRKVAKKIMEEVGLRSTEIFIRYRRHYPGWSKYVYEYATALPWPREAPKRRLDQSRQASEGHRRWLYSGGDLRERVSDARYLGRLNDNYEGISHAVPTDFKRWHSTRRDSVQQHPLGTPDHPLFETDRCLFTPEESIILRGEYETRKQFYSSTGEDIVEREGELIEDFAAEKMGIFWDSMGQLDRAHQTTRISRGAMGPTGAVNLTPWYKFLYGNIDSAALFVLEGYDLFVDLYQTAAVEIPEFYSHFESGKVDPKAVVEELQSVLGVAGPGNDPLIMSLRAVSTAAVIYKNFSNGSIDVRILQQPLCDAYWVVECEKRHKVNYTRVPSGSKIPEIIRPYRLDRAGAFACITLFDSGRYNVRPDELRSVVAMSSGDSIFVGEALLCDPSEVPPAGNIKRIVGNIGRPGTAFLVPPVAPLIKEVSVYEWPQITRLPFDGQIQDRFKNTSLHLSFTGASSPLNLGFSGGQDTELYLLETLISVHDTGRWIADLDIYKAFQNDKLYRIPPCNVTSHRDNIRRCQLTCIDDWLELVDPPEENGSIVRAHKNWQARLAALAISVALDYPTFVLPEDICWQCLEFAAYQYTRLFSKVIAIA</sequence>
<evidence type="ECO:0000313" key="2">
    <source>
        <dbReference type="Proteomes" id="UP000698800"/>
    </source>
</evidence>
<evidence type="ECO:0000313" key="1">
    <source>
        <dbReference type="EMBL" id="KAH0545439.1"/>
    </source>
</evidence>
<comment type="caution">
    <text evidence="1">The sequence shown here is derived from an EMBL/GenBank/DDBJ whole genome shotgun (WGS) entry which is preliminary data.</text>
</comment>
<dbReference type="EMBL" id="JAGHQL010000005">
    <property type="protein sequence ID" value="KAH0545439.1"/>
    <property type="molecule type" value="Genomic_DNA"/>
</dbReference>
<accession>A0A9P8I917</accession>
<proteinExistence type="predicted"/>
<protein>
    <submittedName>
        <fullName evidence="1">Uncharacterized protein</fullName>
    </submittedName>
</protein>
<dbReference type="Proteomes" id="UP000698800">
    <property type="component" value="Unassembled WGS sequence"/>
</dbReference>
<name>A0A9P8I917_9PEZI</name>
<keyword evidence="2" id="KW-1185">Reference proteome</keyword>
<gene>
    <name evidence="1" type="ORF">FGG08_000440</name>
</gene>
<dbReference type="OrthoDB" id="5354164at2759"/>
<reference evidence="1" key="1">
    <citation type="submission" date="2021-03" db="EMBL/GenBank/DDBJ databases">
        <title>Comparative genomics and phylogenomic investigation of the class Geoglossomycetes provide insights into ecological specialization and systematics.</title>
        <authorList>
            <person name="Melie T."/>
            <person name="Pirro S."/>
            <person name="Miller A.N."/>
            <person name="Quandt A."/>
        </authorList>
    </citation>
    <scope>NUCLEOTIDE SEQUENCE</scope>
    <source>
        <strain evidence="1">GBOQ0MN5Z8</strain>
    </source>
</reference>
<dbReference type="AlphaFoldDB" id="A0A9P8I917"/>